<accession>A0A109JDK7</accession>
<dbReference type="AlphaFoldDB" id="A0A109JDK7"/>
<dbReference type="EMBL" id="LNCU01000115">
    <property type="protein sequence ID" value="KWV46980.1"/>
    <property type="molecule type" value="Genomic_DNA"/>
</dbReference>
<dbReference type="Proteomes" id="UP000057737">
    <property type="component" value="Unassembled WGS sequence"/>
</dbReference>
<comment type="caution">
    <text evidence="1">The sequence shown here is derived from an EMBL/GenBank/DDBJ whole genome shotgun (WGS) entry which is preliminary data.</text>
</comment>
<reference evidence="1 2" key="1">
    <citation type="submission" date="2015-11" db="EMBL/GenBank/DDBJ databases">
        <title>Draft Genome Sequence of the Strain BR 10303 (Bradyrhizobium sp.) isolated from nodules of Centrolobium paraense.</title>
        <authorList>
            <person name="Zelli J.E."/>
            <person name="Simoes-Araujo J.L."/>
            <person name="Barauna A.C."/>
            <person name="Silva K."/>
        </authorList>
    </citation>
    <scope>NUCLEOTIDE SEQUENCE [LARGE SCALE GENOMIC DNA]</scope>
    <source>
        <strain evidence="1 2">BR 10303</strain>
    </source>
</reference>
<name>A0A109JDK7_9BRAD</name>
<gene>
    <name evidence="1" type="ORF">AS156_21035</name>
</gene>
<protein>
    <submittedName>
        <fullName evidence="1">Uncharacterized protein</fullName>
    </submittedName>
</protein>
<sequence length="240" mass="25547">MALTAWSPSARAYRPFDGTDAAVAAPGEVEIELQPAGRLHDAGGTALVAPAAVFNYGLGEDWEAVLEGQGETPLSPSGLTSLTAAGAFLKHVVVPGSLQDKTGPSIATEFGVLLPDSTGMSGVGASLAGIVSQRWDWGTIHLNAETVLTRDHHGDVFIGAILEGPLKWTIRPVAEVFYENEFSKEETVSALVGLIWQVRDNLSFDVAFRRGLTNGHPVDEIRAGLTFGFPLRFLDSRVTH</sequence>
<keyword evidence="2" id="KW-1185">Reference proteome</keyword>
<proteinExistence type="predicted"/>
<organism evidence="1 2">
    <name type="scientific">Bradyrhizobium macuxiense</name>
    <dbReference type="NCBI Taxonomy" id="1755647"/>
    <lineage>
        <taxon>Bacteria</taxon>
        <taxon>Pseudomonadati</taxon>
        <taxon>Pseudomonadota</taxon>
        <taxon>Alphaproteobacteria</taxon>
        <taxon>Hyphomicrobiales</taxon>
        <taxon>Nitrobacteraceae</taxon>
        <taxon>Bradyrhizobium</taxon>
    </lineage>
</organism>
<evidence type="ECO:0000313" key="1">
    <source>
        <dbReference type="EMBL" id="KWV46980.1"/>
    </source>
</evidence>
<dbReference type="OrthoDB" id="8214399at2"/>
<evidence type="ECO:0000313" key="2">
    <source>
        <dbReference type="Proteomes" id="UP000057737"/>
    </source>
</evidence>